<feature type="region of interest" description="Disordered" evidence="4">
    <location>
        <begin position="236"/>
        <end position="256"/>
    </location>
</feature>
<keyword evidence="3" id="KW-0998">Cell outer membrane</keyword>
<dbReference type="InterPro" id="IPR011662">
    <property type="entry name" value="Secretin/TonB_short_N"/>
</dbReference>
<dbReference type="AlphaFoldDB" id="A0A4R6EC86"/>
<evidence type="ECO:0000256" key="2">
    <source>
        <dbReference type="ARBA" id="ARBA00023136"/>
    </source>
</evidence>
<dbReference type="SMART" id="SM00965">
    <property type="entry name" value="STN"/>
    <property type="match status" value="1"/>
</dbReference>
<evidence type="ECO:0000313" key="7">
    <source>
        <dbReference type="Proteomes" id="UP000295129"/>
    </source>
</evidence>
<evidence type="ECO:0000256" key="4">
    <source>
        <dbReference type="SAM" id="MobiDB-lite"/>
    </source>
</evidence>
<keyword evidence="7" id="KW-1185">Reference proteome</keyword>
<keyword evidence="1" id="KW-0813">Transport</keyword>
<dbReference type="SUPFAM" id="SSF74653">
    <property type="entry name" value="TolA/TonB C-terminal domain"/>
    <property type="match status" value="1"/>
</dbReference>
<comment type="caution">
    <text evidence="6">The sequence shown here is derived from an EMBL/GenBank/DDBJ whole genome shotgun (WGS) entry which is preliminary data.</text>
</comment>
<name>A0A4R6EC86_9RHOO</name>
<reference evidence="6 7" key="1">
    <citation type="submission" date="2019-03" db="EMBL/GenBank/DDBJ databases">
        <title>Genomic Encyclopedia of Type Strains, Phase IV (KMG-IV): sequencing the most valuable type-strain genomes for metagenomic binning, comparative biology and taxonomic classification.</title>
        <authorList>
            <person name="Goeker M."/>
        </authorList>
    </citation>
    <scope>NUCLEOTIDE SEQUENCE [LARGE SCALE GENOMIC DNA]</scope>
    <source>
        <strain evidence="6 7">DSM 12121</strain>
    </source>
</reference>
<gene>
    <name evidence="6" type="ORF">C7389_10392</name>
</gene>
<evidence type="ECO:0000256" key="1">
    <source>
        <dbReference type="ARBA" id="ARBA00022448"/>
    </source>
</evidence>
<dbReference type="GO" id="GO:0019867">
    <property type="term" value="C:outer membrane"/>
    <property type="evidence" value="ECO:0007669"/>
    <property type="project" value="InterPro"/>
</dbReference>
<dbReference type="EMBL" id="SNVV01000003">
    <property type="protein sequence ID" value="TDN55760.1"/>
    <property type="molecule type" value="Genomic_DNA"/>
</dbReference>
<evidence type="ECO:0000313" key="6">
    <source>
        <dbReference type="EMBL" id="TDN55760.1"/>
    </source>
</evidence>
<dbReference type="Gene3D" id="3.30.1150.10">
    <property type="match status" value="1"/>
</dbReference>
<dbReference type="RefSeq" id="WP_162851672.1">
    <property type="nucleotide sequence ID" value="NZ_SNVV01000003.1"/>
</dbReference>
<evidence type="ECO:0000256" key="3">
    <source>
        <dbReference type="ARBA" id="ARBA00023237"/>
    </source>
</evidence>
<accession>A0A4R6EC86</accession>
<feature type="compositionally biased region" description="Basic and acidic residues" evidence="4">
    <location>
        <begin position="240"/>
        <end position="256"/>
    </location>
</feature>
<proteinExistence type="predicted"/>
<dbReference type="Proteomes" id="UP000295129">
    <property type="component" value="Unassembled WGS sequence"/>
</dbReference>
<evidence type="ECO:0000259" key="5">
    <source>
        <dbReference type="SMART" id="SM00965"/>
    </source>
</evidence>
<protein>
    <recommendedName>
        <fullName evidence="5">Secretin/TonB short N-terminal domain-containing protein</fullName>
    </recommendedName>
</protein>
<organism evidence="6 7">
    <name type="scientific">Azoarcus indigens</name>
    <dbReference type="NCBI Taxonomy" id="29545"/>
    <lineage>
        <taxon>Bacteria</taxon>
        <taxon>Pseudomonadati</taxon>
        <taxon>Pseudomonadota</taxon>
        <taxon>Betaproteobacteria</taxon>
        <taxon>Rhodocyclales</taxon>
        <taxon>Zoogloeaceae</taxon>
        <taxon>Azoarcus</taxon>
    </lineage>
</organism>
<sequence>MAIAWGEAAGLSRLWTCFFPLVLGLAGASPAGAEEPPSLVSPQARAIDFDLPAQPLAAALKSYAVLSGQSVVFIDELVAGLVSAPVHGRHTPRDALQTLLGNTGLLADDVGGQQGEAFVLRREAGNRAASPVAAGRRDYDAALQVQVWQALCRDPLSAPGAYRAIVRFSVRPSGLLDGIELISSTGDERRDAAIRGSLKALRMAPPPPGLPQPLTLALLPGAAGPAGACLADADAAGRTTGDEQQHIPIDRRGVSE</sequence>
<dbReference type="Gene3D" id="3.55.50.30">
    <property type="match status" value="1"/>
</dbReference>
<feature type="domain" description="Secretin/TonB short N-terminal" evidence="5">
    <location>
        <begin position="69"/>
        <end position="123"/>
    </location>
</feature>
<keyword evidence="2" id="KW-0472">Membrane</keyword>